<organism evidence="1 2">
    <name type="scientific">Candidatus Fervidibacter sacchari</name>
    <dbReference type="NCBI Taxonomy" id="1448929"/>
    <lineage>
        <taxon>Bacteria</taxon>
        <taxon>Candidatus Fervidibacterota</taxon>
        <taxon>Candidatus Fervidibacter</taxon>
    </lineage>
</organism>
<evidence type="ECO:0000313" key="2">
    <source>
        <dbReference type="Proteomes" id="UP001204798"/>
    </source>
</evidence>
<reference evidence="1 2" key="1">
    <citation type="submission" date="2022-08" db="EMBL/GenBank/DDBJ databases">
        <title>Bacterial and archaeal communities from various locations to study Microbial Dark Matter (Phase II).</title>
        <authorList>
            <person name="Stepanauskas R."/>
        </authorList>
    </citation>
    <scope>NUCLEOTIDE SEQUENCE [LARGE SCALE GENOMIC DNA]</scope>
    <source>
        <strain evidence="1 2">PD1</strain>
    </source>
</reference>
<sequence length="558" mass="63066">MRRWVVLTLLLVFAFAVVARFWWSRTRHQIVVIEGSMPVSRTVNKVNLTDLDRDGRNEAIVFASAPYLGSPIPAFLIEMQNGRFIVTKLPEAAEPRFESFVPQTQMRCVEAYLTPQREVVAVTKSESGNLIVQTIAQNAAFVVAGDWDKDGIVEEVLVAIGSDGKELRLFKRQPDGMMKQIAVGKLTPQDPPTVGASEGGWLIQGSVPGRLKARPLDIRGDKIFVLHRQDSSRLLLRADLDSDGEPEGIRLRSVKGRQSIVVQGRKIFTEIPLAGFSPTIEVEAAPITKNDRRKALFCFMTNGSHWRLLVLNFESGRRGRKLADVSGNWGFTPEEMMPKFVDLEGDNRTDVIVGAHQFHSKQLQHIWARLILRQTEKGWEARVEREKVNLFHGVNPPFLIVGDSPVWLIRSIPRQVKVATLTYIRPHTKTLWDTEVFVMGKDGKWQRRGRLAGRGIALAPFGERIEFADTNDDGVPELVTLRPDLLDFNRTFFWWFTPKKGWQGVDLGPPGWQQFTCAARENRLIDIIAVLPVNWDGRLWLTIFWSDGTIKAVRAPNG</sequence>
<protein>
    <recommendedName>
        <fullName evidence="3">VCBS repeat-containing protein</fullName>
    </recommendedName>
</protein>
<dbReference type="RefSeq" id="WP_259100858.1">
    <property type="nucleotide sequence ID" value="NZ_CP130454.1"/>
</dbReference>
<keyword evidence="2" id="KW-1185">Reference proteome</keyword>
<name>A0ABT2ESX6_9BACT</name>
<evidence type="ECO:0000313" key="1">
    <source>
        <dbReference type="EMBL" id="MCS3920754.1"/>
    </source>
</evidence>
<dbReference type="EMBL" id="JANUCP010000006">
    <property type="protein sequence ID" value="MCS3920754.1"/>
    <property type="molecule type" value="Genomic_DNA"/>
</dbReference>
<dbReference type="SUPFAM" id="SSF69318">
    <property type="entry name" value="Integrin alpha N-terminal domain"/>
    <property type="match status" value="1"/>
</dbReference>
<evidence type="ECO:0008006" key="3">
    <source>
        <dbReference type="Google" id="ProtNLM"/>
    </source>
</evidence>
<gene>
    <name evidence="1" type="ORF">M2350_003189</name>
</gene>
<dbReference type="Proteomes" id="UP001204798">
    <property type="component" value="Unassembled WGS sequence"/>
</dbReference>
<comment type="caution">
    <text evidence="1">The sequence shown here is derived from an EMBL/GenBank/DDBJ whole genome shotgun (WGS) entry which is preliminary data.</text>
</comment>
<accession>A0ABT2ESX6</accession>
<dbReference type="InterPro" id="IPR028994">
    <property type="entry name" value="Integrin_alpha_N"/>
</dbReference>
<proteinExistence type="predicted"/>